<proteinExistence type="predicted"/>
<dbReference type="EMBL" id="PQXL01000520">
    <property type="protein sequence ID" value="THV45173.1"/>
    <property type="molecule type" value="Genomic_DNA"/>
</dbReference>
<gene>
    <name evidence="2" type="ORF">BGAL_0521g00070</name>
</gene>
<evidence type="ECO:0000313" key="3">
    <source>
        <dbReference type="Proteomes" id="UP000308671"/>
    </source>
</evidence>
<organism evidence="2 3">
    <name type="scientific">Botrytis galanthina</name>
    <dbReference type="NCBI Taxonomy" id="278940"/>
    <lineage>
        <taxon>Eukaryota</taxon>
        <taxon>Fungi</taxon>
        <taxon>Dikarya</taxon>
        <taxon>Ascomycota</taxon>
        <taxon>Pezizomycotina</taxon>
        <taxon>Leotiomycetes</taxon>
        <taxon>Helotiales</taxon>
        <taxon>Sclerotiniaceae</taxon>
        <taxon>Botrytis</taxon>
    </lineage>
</organism>
<sequence length="263" mass="30602">MSDLRYHTASPAMVKDFMEEVLFLSLEDFNDIVEVIAGKSEEELRPQFAWDVLALRSKYFRVKMKNYSYLPHGKDEHMIIDLSEQSIIALEAFFVWNTTGDIFCAERLSAVTIDRVAAVVTAEKLYKYRLLWDRLLECYFLADFLGAPAFGNAAMNALIEVIDSERECRAKLKPDVEVFASIRESMILKTIRIIFIMLRITTKMKRMMINTLKIEWENLYRDPFEEKRPRRDIRRMLGTLPSSNPKSLLRDPNLLPDPENACG</sequence>
<dbReference type="OrthoDB" id="3552515at2759"/>
<reference evidence="2 3" key="1">
    <citation type="submission" date="2017-12" db="EMBL/GenBank/DDBJ databases">
        <title>Comparative genomics of Botrytis spp.</title>
        <authorList>
            <person name="Valero-Jimenez C.A."/>
            <person name="Tapia P."/>
            <person name="Veloso J."/>
            <person name="Silva-Moreno E."/>
            <person name="Staats M."/>
            <person name="Valdes J.H."/>
            <person name="Van Kan J.A.L."/>
        </authorList>
    </citation>
    <scope>NUCLEOTIDE SEQUENCE [LARGE SCALE GENOMIC DNA]</scope>
    <source>
        <strain evidence="2 3">MUCL435</strain>
    </source>
</reference>
<feature type="region of interest" description="Disordered" evidence="1">
    <location>
        <begin position="238"/>
        <end position="263"/>
    </location>
</feature>
<evidence type="ECO:0008006" key="4">
    <source>
        <dbReference type="Google" id="ProtNLM"/>
    </source>
</evidence>
<evidence type="ECO:0000256" key="1">
    <source>
        <dbReference type="SAM" id="MobiDB-lite"/>
    </source>
</evidence>
<protein>
    <recommendedName>
        <fullName evidence="4">BTB domain-containing protein</fullName>
    </recommendedName>
</protein>
<dbReference type="Proteomes" id="UP000308671">
    <property type="component" value="Unassembled WGS sequence"/>
</dbReference>
<comment type="caution">
    <text evidence="2">The sequence shown here is derived from an EMBL/GenBank/DDBJ whole genome shotgun (WGS) entry which is preliminary data.</text>
</comment>
<evidence type="ECO:0000313" key="2">
    <source>
        <dbReference type="EMBL" id="THV45173.1"/>
    </source>
</evidence>
<dbReference type="AlphaFoldDB" id="A0A4S8QJZ4"/>
<name>A0A4S8QJZ4_9HELO</name>
<accession>A0A4S8QJZ4</accession>
<keyword evidence="3" id="KW-1185">Reference proteome</keyword>